<dbReference type="InterPro" id="IPR002502">
    <property type="entry name" value="Amidase_domain"/>
</dbReference>
<comment type="caution">
    <text evidence="5">The sequence shown here is derived from an EMBL/GenBank/DDBJ whole genome shotgun (WGS) entry which is preliminary data.</text>
</comment>
<keyword evidence="3" id="KW-0391">Immunity</keyword>
<organism evidence="5 6">
    <name type="scientific">Popillia japonica</name>
    <name type="common">Japanese beetle</name>
    <dbReference type="NCBI Taxonomy" id="7064"/>
    <lineage>
        <taxon>Eukaryota</taxon>
        <taxon>Metazoa</taxon>
        <taxon>Ecdysozoa</taxon>
        <taxon>Arthropoda</taxon>
        <taxon>Hexapoda</taxon>
        <taxon>Insecta</taxon>
        <taxon>Pterygota</taxon>
        <taxon>Neoptera</taxon>
        <taxon>Endopterygota</taxon>
        <taxon>Coleoptera</taxon>
        <taxon>Polyphaga</taxon>
        <taxon>Scarabaeiformia</taxon>
        <taxon>Scarabaeidae</taxon>
        <taxon>Rutelinae</taxon>
        <taxon>Popillia</taxon>
    </lineage>
</organism>
<dbReference type="InterPro" id="IPR036505">
    <property type="entry name" value="Amidase/PGRP_sf"/>
</dbReference>
<evidence type="ECO:0000256" key="2">
    <source>
        <dbReference type="ARBA" id="ARBA00022588"/>
    </source>
</evidence>
<feature type="domain" description="Peptidoglycan recognition protein family" evidence="4">
    <location>
        <begin position="164"/>
        <end position="269"/>
    </location>
</feature>
<dbReference type="InterPro" id="IPR015510">
    <property type="entry name" value="PGRP"/>
</dbReference>
<name>A0AAW1KJE2_POPJA</name>
<sequence length="270" mass="30426">MEITELKTSDLCELCKHCRKLSLPDNENETENENDSGNRLRIGLQFRDIGLRTTSFSDCESVCSSEISDATKSLEDSEEYAEEYSTGNKEIRLIGDAYHENQTELLFRSSVNTYRNVTINKSKNVHLGNITYINGPVYVNQTANIINNQTIINNYSNNDGIRPPRIISRRNWLAEPPRSPYEEMEKPAKFVVIAHSATEDATTEPDNVLLVRLIQQFHVESRKWDDIGYNFLIGCDGIAFVGCFINKTPPKAALANAKQLIAYGVKIGAI</sequence>
<reference evidence="5 6" key="1">
    <citation type="journal article" date="2024" name="BMC Genomics">
        <title>De novo assembly and annotation of Popillia japonica's genome with initial clues to its potential as an invasive pest.</title>
        <authorList>
            <person name="Cucini C."/>
            <person name="Boschi S."/>
            <person name="Funari R."/>
            <person name="Cardaioli E."/>
            <person name="Iannotti N."/>
            <person name="Marturano G."/>
            <person name="Paoli F."/>
            <person name="Bruttini M."/>
            <person name="Carapelli A."/>
            <person name="Frati F."/>
            <person name="Nardi F."/>
        </authorList>
    </citation>
    <scope>NUCLEOTIDE SEQUENCE [LARGE SCALE GENOMIC DNA]</scope>
    <source>
        <strain evidence="5">DMR45628</strain>
    </source>
</reference>
<dbReference type="GO" id="GO:0008270">
    <property type="term" value="F:zinc ion binding"/>
    <property type="evidence" value="ECO:0007669"/>
    <property type="project" value="InterPro"/>
</dbReference>
<proteinExistence type="inferred from homology"/>
<evidence type="ECO:0000259" key="4">
    <source>
        <dbReference type="SMART" id="SM00701"/>
    </source>
</evidence>
<protein>
    <recommendedName>
        <fullName evidence="4">Peptidoglycan recognition protein family domain-containing protein</fullName>
    </recommendedName>
</protein>
<dbReference type="Proteomes" id="UP001458880">
    <property type="component" value="Unassembled WGS sequence"/>
</dbReference>
<dbReference type="PANTHER" id="PTHR11022:SF41">
    <property type="entry name" value="PEPTIDOGLYCAN-RECOGNITION PROTEIN LC-RELATED"/>
    <property type="match status" value="1"/>
</dbReference>
<dbReference type="CDD" id="cd06583">
    <property type="entry name" value="PGRP"/>
    <property type="match status" value="1"/>
</dbReference>
<accession>A0AAW1KJE2</accession>
<evidence type="ECO:0000313" key="5">
    <source>
        <dbReference type="EMBL" id="KAK9719373.1"/>
    </source>
</evidence>
<dbReference type="AlphaFoldDB" id="A0AAW1KJE2"/>
<dbReference type="GO" id="GO:0009253">
    <property type="term" value="P:peptidoglycan catabolic process"/>
    <property type="evidence" value="ECO:0007669"/>
    <property type="project" value="InterPro"/>
</dbReference>
<dbReference type="GO" id="GO:0008745">
    <property type="term" value="F:N-acetylmuramoyl-L-alanine amidase activity"/>
    <property type="evidence" value="ECO:0007669"/>
    <property type="project" value="InterPro"/>
</dbReference>
<dbReference type="SUPFAM" id="SSF55846">
    <property type="entry name" value="N-acetylmuramoyl-L-alanine amidase-like"/>
    <property type="match status" value="1"/>
</dbReference>
<dbReference type="PANTHER" id="PTHR11022">
    <property type="entry name" value="PEPTIDOGLYCAN RECOGNITION PROTEIN"/>
    <property type="match status" value="1"/>
</dbReference>
<evidence type="ECO:0000256" key="1">
    <source>
        <dbReference type="ARBA" id="ARBA00007553"/>
    </source>
</evidence>
<keyword evidence="6" id="KW-1185">Reference proteome</keyword>
<dbReference type="SMART" id="SM00701">
    <property type="entry name" value="PGRP"/>
    <property type="match status" value="1"/>
</dbReference>
<dbReference type="InterPro" id="IPR006619">
    <property type="entry name" value="PGRP_domain_met/bac"/>
</dbReference>
<dbReference type="EMBL" id="JASPKY010000220">
    <property type="protein sequence ID" value="KAK9719373.1"/>
    <property type="molecule type" value="Genomic_DNA"/>
</dbReference>
<dbReference type="GO" id="GO:0045087">
    <property type="term" value="P:innate immune response"/>
    <property type="evidence" value="ECO:0007669"/>
    <property type="project" value="UniProtKB-KW"/>
</dbReference>
<evidence type="ECO:0000256" key="3">
    <source>
        <dbReference type="ARBA" id="ARBA00022859"/>
    </source>
</evidence>
<gene>
    <name evidence="5" type="ORF">QE152_g22675</name>
</gene>
<keyword evidence="2" id="KW-0399">Innate immunity</keyword>
<comment type="similarity">
    <text evidence="1">Belongs to the N-acetylmuramoyl-L-alanine amidase 2 family.</text>
</comment>
<dbReference type="Gene3D" id="3.40.80.10">
    <property type="entry name" value="Peptidoglycan recognition protein-like"/>
    <property type="match status" value="1"/>
</dbReference>
<evidence type="ECO:0000313" key="6">
    <source>
        <dbReference type="Proteomes" id="UP001458880"/>
    </source>
</evidence>